<organism evidence="1 2">
    <name type="scientific">Tanacetum coccineum</name>
    <dbReference type="NCBI Taxonomy" id="301880"/>
    <lineage>
        <taxon>Eukaryota</taxon>
        <taxon>Viridiplantae</taxon>
        <taxon>Streptophyta</taxon>
        <taxon>Embryophyta</taxon>
        <taxon>Tracheophyta</taxon>
        <taxon>Spermatophyta</taxon>
        <taxon>Magnoliopsida</taxon>
        <taxon>eudicotyledons</taxon>
        <taxon>Gunneridae</taxon>
        <taxon>Pentapetalae</taxon>
        <taxon>asterids</taxon>
        <taxon>campanulids</taxon>
        <taxon>Asterales</taxon>
        <taxon>Asteraceae</taxon>
        <taxon>Asteroideae</taxon>
        <taxon>Anthemideae</taxon>
        <taxon>Anthemidinae</taxon>
        <taxon>Tanacetum</taxon>
    </lineage>
</organism>
<comment type="caution">
    <text evidence="1">The sequence shown here is derived from an EMBL/GenBank/DDBJ whole genome shotgun (WGS) entry which is preliminary data.</text>
</comment>
<dbReference type="EMBL" id="BQNB010016138">
    <property type="protein sequence ID" value="GJT48250.1"/>
    <property type="molecule type" value="Genomic_DNA"/>
</dbReference>
<proteinExistence type="predicted"/>
<evidence type="ECO:0000313" key="1">
    <source>
        <dbReference type="EMBL" id="GJT48250.1"/>
    </source>
</evidence>
<reference evidence="1" key="1">
    <citation type="journal article" date="2022" name="Int. J. Mol. Sci.">
        <title>Draft Genome of Tanacetum Coccineum: Genomic Comparison of Closely Related Tanacetum-Family Plants.</title>
        <authorList>
            <person name="Yamashiro T."/>
            <person name="Shiraishi A."/>
            <person name="Nakayama K."/>
            <person name="Satake H."/>
        </authorList>
    </citation>
    <scope>NUCLEOTIDE SEQUENCE</scope>
</reference>
<dbReference type="Proteomes" id="UP001151760">
    <property type="component" value="Unassembled WGS sequence"/>
</dbReference>
<protein>
    <submittedName>
        <fullName evidence="1">Uncharacterized protein</fullName>
    </submittedName>
</protein>
<name>A0ABQ5EBG8_9ASTR</name>
<sequence length="70" mass="7363">MDAVMVVAGRAAVCDKDGGGGSAEVVVVAVAYGDEDGSGSGVAARWWWYGKGDEVEWLVGMTIAERVAWW</sequence>
<reference evidence="1" key="2">
    <citation type="submission" date="2022-01" db="EMBL/GenBank/DDBJ databases">
        <authorList>
            <person name="Yamashiro T."/>
            <person name="Shiraishi A."/>
            <person name="Satake H."/>
            <person name="Nakayama K."/>
        </authorList>
    </citation>
    <scope>NUCLEOTIDE SEQUENCE</scope>
</reference>
<keyword evidence="2" id="KW-1185">Reference proteome</keyword>
<accession>A0ABQ5EBG8</accession>
<gene>
    <name evidence="1" type="ORF">Tco_0974407</name>
</gene>
<evidence type="ECO:0000313" key="2">
    <source>
        <dbReference type="Proteomes" id="UP001151760"/>
    </source>
</evidence>